<dbReference type="AlphaFoldDB" id="A0A0C3GPL1"/>
<dbReference type="FunCoup" id="A0A0C3GPL1">
    <property type="interactions" value="56"/>
</dbReference>
<feature type="region of interest" description="Disordered" evidence="1">
    <location>
        <begin position="7"/>
        <end position="27"/>
    </location>
</feature>
<accession>A0A0C3GPL1</accession>
<dbReference type="STRING" id="913774.A0A0C3GPL1"/>
<dbReference type="Proteomes" id="UP000054321">
    <property type="component" value="Unassembled WGS sequence"/>
</dbReference>
<dbReference type="PANTHER" id="PTHR23149:SF33">
    <property type="entry name" value="PROTEIN TMA23"/>
    <property type="match status" value="1"/>
</dbReference>
<keyword evidence="3" id="KW-1185">Reference proteome</keyword>
<feature type="region of interest" description="Disordered" evidence="1">
    <location>
        <begin position="107"/>
        <end position="156"/>
    </location>
</feature>
<dbReference type="EMBL" id="KN832881">
    <property type="protein sequence ID" value="KIM97970.1"/>
    <property type="molecule type" value="Genomic_DNA"/>
</dbReference>
<evidence type="ECO:0000256" key="1">
    <source>
        <dbReference type="SAM" id="MobiDB-lite"/>
    </source>
</evidence>
<gene>
    <name evidence="2" type="ORF">OIDMADRAFT_83499</name>
</gene>
<evidence type="ECO:0000313" key="2">
    <source>
        <dbReference type="EMBL" id="KIM97970.1"/>
    </source>
</evidence>
<organism evidence="2 3">
    <name type="scientific">Oidiodendron maius (strain Zn)</name>
    <dbReference type="NCBI Taxonomy" id="913774"/>
    <lineage>
        <taxon>Eukaryota</taxon>
        <taxon>Fungi</taxon>
        <taxon>Dikarya</taxon>
        <taxon>Ascomycota</taxon>
        <taxon>Pezizomycotina</taxon>
        <taxon>Leotiomycetes</taxon>
        <taxon>Leotiomycetes incertae sedis</taxon>
        <taxon>Myxotrichaceae</taxon>
        <taxon>Oidiodendron</taxon>
    </lineage>
</organism>
<evidence type="ECO:0000313" key="3">
    <source>
        <dbReference type="Proteomes" id="UP000054321"/>
    </source>
</evidence>
<dbReference type="PANTHER" id="PTHR23149">
    <property type="entry name" value="G PATCH DOMAIN CONTAINING PROTEIN"/>
    <property type="match status" value="1"/>
</dbReference>
<feature type="non-terminal residue" evidence="2">
    <location>
        <position position="156"/>
    </location>
</feature>
<proteinExistence type="predicted"/>
<name>A0A0C3GPL1_OIDMZ</name>
<protein>
    <recommendedName>
        <fullName evidence="4">G-patch domain-containing protein</fullName>
    </recommendedName>
</protein>
<dbReference type="HOGENOM" id="CLU_082196_0_0_1"/>
<sequence>MNAHALLTSQGWRGSGHSLHPTSDTTGLSRPLLVAQKTNTFGIGKKQHKTADMWWMNAFDKSLKGLDTSKDGKVVQTVTNSGLDMVVKGGAKYVGNNGGLYASFVKGEPLSGTITPEEQKTEDGSREPPSKKKRKNEDRESKEQRRARKAAKRVQR</sequence>
<reference evidence="2 3" key="1">
    <citation type="submission" date="2014-04" db="EMBL/GenBank/DDBJ databases">
        <authorList>
            <consortium name="DOE Joint Genome Institute"/>
            <person name="Kuo A."/>
            <person name="Martino E."/>
            <person name="Perotto S."/>
            <person name="Kohler A."/>
            <person name="Nagy L.G."/>
            <person name="Floudas D."/>
            <person name="Copeland A."/>
            <person name="Barry K.W."/>
            <person name="Cichocki N."/>
            <person name="Veneault-Fourrey C."/>
            <person name="LaButti K."/>
            <person name="Lindquist E.A."/>
            <person name="Lipzen A."/>
            <person name="Lundell T."/>
            <person name="Morin E."/>
            <person name="Murat C."/>
            <person name="Sun H."/>
            <person name="Tunlid A."/>
            <person name="Henrissat B."/>
            <person name="Grigoriev I.V."/>
            <person name="Hibbett D.S."/>
            <person name="Martin F."/>
            <person name="Nordberg H.P."/>
            <person name="Cantor M.N."/>
            <person name="Hua S.X."/>
        </authorList>
    </citation>
    <scope>NUCLEOTIDE SEQUENCE [LARGE SCALE GENOMIC DNA]</scope>
    <source>
        <strain evidence="2 3">Zn</strain>
    </source>
</reference>
<feature type="compositionally biased region" description="Basic residues" evidence="1">
    <location>
        <begin position="145"/>
        <end position="156"/>
    </location>
</feature>
<feature type="compositionally biased region" description="Basic and acidic residues" evidence="1">
    <location>
        <begin position="117"/>
        <end position="144"/>
    </location>
</feature>
<dbReference type="InParanoid" id="A0A0C3GPL1"/>
<evidence type="ECO:0008006" key="4">
    <source>
        <dbReference type="Google" id="ProtNLM"/>
    </source>
</evidence>
<reference evidence="3" key="2">
    <citation type="submission" date="2015-01" db="EMBL/GenBank/DDBJ databases">
        <title>Evolutionary Origins and Diversification of the Mycorrhizal Mutualists.</title>
        <authorList>
            <consortium name="DOE Joint Genome Institute"/>
            <consortium name="Mycorrhizal Genomics Consortium"/>
            <person name="Kohler A."/>
            <person name="Kuo A."/>
            <person name="Nagy L.G."/>
            <person name="Floudas D."/>
            <person name="Copeland A."/>
            <person name="Barry K.W."/>
            <person name="Cichocki N."/>
            <person name="Veneault-Fourrey C."/>
            <person name="LaButti K."/>
            <person name="Lindquist E.A."/>
            <person name="Lipzen A."/>
            <person name="Lundell T."/>
            <person name="Morin E."/>
            <person name="Murat C."/>
            <person name="Riley R."/>
            <person name="Ohm R."/>
            <person name="Sun H."/>
            <person name="Tunlid A."/>
            <person name="Henrissat B."/>
            <person name="Grigoriev I.V."/>
            <person name="Hibbett D.S."/>
            <person name="Martin F."/>
        </authorList>
    </citation>
    <scope>NUCLEOTIDE SEQUENCE [LARGE SCALE GENOMIC DNA]</scope>
    <source>
        <strain evidence="3">Zn</strain>
    </source>
</reference>
<dbReference type="OrthoDB" id="3366546at2759"/>
<dbReference type="InterPro" id="IPR050656">
    <property type="entry name" value="PINX1"/>
</dbReference>